<evidence type="ECO:0000313" key="3">
    <source>
        <dbReference type="EMBL" id="EDM79230.1"/>
    </source>
</evidence>
<dbReference type="STRING" id="391625.PPSIR1_03798"/>
<keyword evidence="2" id="KW-0732">Signal</keyword>
<organism evidence="3 4">
    <name type="scientific">Plesiocystis pacifica SIR-1</name>
    <dbReference type="NCBI Taxonomy" id="391625"/>
    <lineage>
        <taxon>Bacteria</taxon>
        <taxon>Pseudomonadati</taxon>
        <taxon>Myxococcota</taxon>
        <taxon>Polyangia</taxon>
        <taxon>Nannocystales</taxon>
        <taxon>Nannocystaceae</taxon>
        <taxon>Plesiocystis</taxon>
    </lineage>
</organism>
<feature type="chain" id="PRO_5002697105" description="Lipoprotein" evidence="2">
    <location>
        <begin position="34"/>
        <end position="362"/>
    </location>
</feature>
<dbReference type="RefSeq" id="WP_006971567.1">
    <property type="nucleotide sequence ID" value="NZ_ABCS01000021.1"/>
</dbReference>
<protein>
    <recommendedName>
        <fullName evidence="5">Lipoprotein</fullName>
    </recommendedName>
</protein>
<feature type="region of interest" description="Disordered" evidence="1">
    <location>
        <begin position="327"/>
        <end position="347"/>
    </location>
</feature>
<sequence length="362" mass="39370">MFRGSSIGRQRARSAIRTTGLAALVSLSLPACADDEDRTGDGPSSGGASGLAIPRDGASPEDPAAARSARLETFAVAPSWAELRAFAAQPHATARADLGPHHLHYRAEMSTGPKGLETSAEPLPPVEVDAPVHERFFVVDELELRWASAPGEGPRFHLAQFAHDQLATPGGKPGKDGDTTETRRRELIILDEQRWAVRDHWPWTTGPVESDLWQLWLDDAQHGALDVLELAGPVSDIDAVTAAEHRGRPALRVRLRSSDQTHPERVVDGLDPWRGRAAMELVSGEILLDRATGLWLSATIELRWTFDDRAHRPVAGHVRFDGAVETLETPPTIAPPEDAQPVPERDRPELLRQRLLGGLAGP</sequence>
<dbReference type="AlphaFoldDB" id="A6G4B8"/>
<comment type="caution">
    <text evidence="3">The sequence shown here is derived from an EMBL/GenBank/DDBJ whole genome shotgun (WGS) entry which is preliminary data.</text>
</comment>
<gene>
    <name evidence="3" type="ORF">PPSIR1_03798</name>
</gene>
<feature type="signal peptide" evidence="2">
    <location>
        <begin position="1"/>
        <end position="33"/>
    </location>
</feature>
<dbReference type="Proteomes" id="UP000005801">
    <property type="component" value="Unassembled WGS sequence"/>
</dbReference>
<evidence type="ECO:0000313" key="4">
    <source>
        <dbReference type="Proteomes" id="UP000005801"/>
    </source>
</evidence>
<evidence type="ECO:0000256" key="2">
    <source>
        <dbReference type="SAM" id="SignalP"/>
    </source>
</evidence>
<proteinExistence type="predicted"/>
<name>A6G4B8_9BACT</name>
<accession>A6G4B8</accession>
<dbReference type="OrthoDB" id="5505877at2"/>
<evidence type="ECO:0000256" key="1">
    <source>
        <dbReference type="SAM" id="MobiDB-lite"/>
    </source>
</evidence>
<feature type="region of interest" description="Disordered" evidence="1">
    <location>
        <begin position="33"/>
        <end position="66"/>
    </location>
</feature>
<reference evidence="3 4" key="1">
    <citation type="submission" date="2007-06" db="EMBL/GenBank/DDBJ databases">
        <authorList>
            <person name="Shimkets L."/>
            <person name="Ferriera S."/>
            <person name="Johnson J."/>
            <person name="Kravitz S."/>
            <person name="Beeson K."/>
            <person name="Sutton G."/>
            <person name="Rogers Y.-H."/>
            <person name="Friedman R."/>
            <person name="Frazier M."/>
            <person name="Venter J.C."/>
        </authorList>
    </citation>
    <scope>NUCLEOTIDE SEQUENCE [LARGE SCALE GENOMIC DNA]</scope>
    <source>
        <strain evidence="3 4">SIR-1</strain>
    </source>
</reference>
<dbReference type="EMBL" id="ABCS01000021">
    <property type="protein sequence ID" value="EDM79230.1"/>
    <property type="molecule type" value="Genomic_DNA"/>
</dbReference>
<keyword evidence="4" id="KW-1185">Reference proteome</keyword>
<evidence type="ECO:0008006" key="5">
    <source>
        <dbReference type="Google" id="ProtNLM"/>
    </source>
</evidence>